<dbReference type="Pfam" id="PF09404">
    <property type="entry name" value="C12orf66_like"/>
    <property type="match status" value="1"/>
</dbReference>
<organism evidence="1 2">
    <name type="scientific">Acrobeloides nanus</name>
    <dbReference type="NCBI Taxonomy" id="290746"/>
    <lineage>
        <taxon>Eukaryota</taxon>
        <taxon>Metazoa</taxon>
        <taxon>Ecdysozoa</taxon>
        <taxon>Nematoda</taxon>
        <taxon>Chromadorea</taxon>
        <taxon>Rhabditida</taxon>
        <taxon>Tylenchina</taxon>
        <taxon>Cephalobomorpha</taxon>
        <taxon>Cephaloboidea</taxon>
        <taxon>Cephalobidae</taxon>
        <taxon>Acrobeloides</taxon>
    </lineage>
</organism>
<evidence type="ECO:0000313" key="1">
    <source>
        <dbReference type="Proteomes" id="UP000887540"/>
    </source>
</evidence>
<dbReference type="InterPro" id="IPR038060">
    <property type="entry name" value="C12orf66-like_central_sf"/>
</dbReference>
<dbReference type="GO" id="GO:0034198">
    <property type="term" value="P:cellular response to amino acid starvation"/>
    <property type="evidence" value="ECO:0007669"/>
    <property type="project" value="TreeGrafter"/>
</dbReference>
<accession>A0A914BVN0</accession>
<dbReference type="GO" id="GO:0042149">
    <property type="term" value="P:cellular response to glucose starvation"/>
    <property type="evidence" value="ECO:0007669"/>
    <property type="project" value="TreeGrafter"/>
</dbReference>
<dbReference type="InterPro" id="IPR018544">
    <property type="entry name" value="KICS_2"/>
</dbReference>
<protein>
    <submittedName>
        <fullName evidence="2">Uncharacterized protein</fullName>
    </submittedName>
</protein>
<sequence length="467" mass="53660">MLTVEEAKSADDDTFINETFEPTSTSSLIFGEVQTIIEKFSFHLCQLQFDKAREAIDADRLVPDGYSIVSRIWPTLANSLSQMASNESVYYSLSFFTSKFSFRKENHLKMNYCQIKAELTRSIDSLEAELVPDESVSLLKQILRTLVTYLDARIDLINFYTSLQNRPYENIAEDCLLSLEAIVIPNDEKLSFAQIVQKEMAILISGFKAQQLIASCSMLDALLVLKNLREQLDDWLKELEANPTTKPLPTSIFRFGKSSKNNTKLPLLNWWSNFYQTLLAKFSLYFHDVLAVFGPASDMKVSHAFGSPNFLQTLHTFIKKNTPILVCIIANRIEQDEPFYGFGYHKHLERFSSEYCKPATGINEKYPVLYYSPFEKKLFESLHPSVTSFVQDAYLRDGIDGKVKYIFDKNKEQTFFCAHIEKNLHLVVVFGRRIQEREPAVVSLYNDILAGLRFGKLFQELRVVSKN</sequence>
<dbReference type="WBParaSite" id="ACRNAN_Path_1103.g4247.t1">
    <property type="protein sequence ID" value="ACRNAN_Path_1103.g4247.t1"/>
    <property type="gene ID" value="ACRNAN_Path_1103.g4247"/>
</dbReference>
<dbReference type="PANTHER" id="PTHR31581">
    <property type="entry name" value="KICSTOR COMPLEX PROTEIN C12ORF66"/>
    <property type="match status" value="1"/>
</dbReference>
<dbReference type="Gene3D" id="1.10.3450.30">
    <property type="match status" value="1"/>
</dbReference>
<dbReference type="PANTHER" id="PTHR31581:SF1">
    <property type="entry name" value="KICSTOR SUBUNIT 2"/>
    <property type="match status" value="1"/>
</dbReference>
<keyword evidence="1" id="KW-1185">Reference proteome</keyword>
<name>A0A914BVN0_9BILA</name>
<dbReference type="GO" id="GO:0061462">
    <property type="term" value="P:protein localization to lysosome"/>
    <property type="evidence" value="ECO:0007669"/>
    <property type="project" value="TreeGrafter"/>
</dbReference>
<dbReference type="SUPFAM" id="SSF160651">
    <property type="entry name" value="FLJ32549 C-terminal domain-like"/>
    <property type="match status" value="1"/>
</dbReference>
<proteinExistence type="predicted"/>
<dbReference type="SUPFAM" id="SSF158548">
    <property type="entry name" value="FLJ32549 domain-like"/>
    <property type="match status" value="1"/>
</dbReference>
<dbReference type="AlphaFoldDB" id="A0A914BVN0"/>
<dbReference type="Proteomes" id="UP000887540">
    <property type="component" value="Unplaced"/>
</dbReference>
<evidence type="ECO:0000313" key="2">
    <source>
        <dbReference type="WBParaSite" id="ACRNAN_Path_1103.g4247.t1"/>
    </source>
</evidence>
<dbReference type="GO" id="GO:1904262">
    <property type="term" value="P:negative regulation of TORC1 signaling"/>
    <property type="evidence" value="ECO:0007669"/>
    <property type="project" value="TreeGrafter"/>
</dbReference>
<reference evidence="2" key="1">
    <citation type="submission" date="2022-11" db="UniProtKB">
        <authorList>
            <consortium name="WormBaseParasite"/>
        </authorList>
    </citation>
    <scope>IDENTIFICATION</scope>
</reference>